<feature type="transmembrane region" description="Helical" evidence="5">
    <location>
        <begin position="129"/>
        <end position="154"/>
    </location>
</feature>
<organism evidence="6 7">
    <name type="scientific">Luteimonas notoginsengisoli</name>
    <dbReference type="NCBI Taxonomy" id="1578200"/>
    <lineage>
        <taxon>Bacteria</taxon>
        <taxon>Pseudomonadati</taxon>
        <taxon>Pseudomonadota</taxon>
        <taxon>Gammaproteobacteria</taxon>
        <taxon>Lysobacterales</taxon>
        <taxon>Lysobacteraceae</taxon>
        <taxon>Luteimonas</taxon>
    </lineage>
</organism>
<feature type="transmembrane region" description="Helical" evidence="5">
    <location>
        <begin position="38"/>
        <end position="57"/>
    </location>
</feature>
<reference evidence="7" key="1">
    <citation type="journal article" date="2019" name="Int. J. Syst. Evol. Microbiol.">
        <title>The Global Catalogue of Microorganisms (GCM) 10K type strain sequencing project: providing services to taxonomists for standard genome sequencing and annotation.</title>
        <authorList>
            <consortium name="The Broad Institute Genomics Platform"/>
            <consortium name="The Broad Institute Genome Sequencing Center for Infectious Disease"/>
            <person name="Wu L."/>
            <person name="Ma J."/>
        </authorList>
    </citation>
    <scope>NUCLEOTIDE SEQUENCE [LARGE SCALE GENOMIC DNA]</scope>
    <source>
        <strain evidence="7">KCTC 42211</strain>
    </source>
</reference>
<keyword evidence="3 5" id="KW-1133">Transmembrane helix</keyword>
<dbReference type="GO" id="GO:0004671">
    <property type="term" value="F:protein C-terminal S-isoprenylcysteine carboxyl O-methyltransferase activity"/>
    <property type="evidence" value="ECO:0007669"/>
    <property type="project" value="UniProtKB-EC"/>
</dbReference>
<name>A0ABV7UUM1_9GAMM</name>
<sequence length="186" mass="20752">MDKLFPALCLAWFASESWIVLRLRSNDARRSRDAGTLHLLVVVIGGGIALAVGFAWLDLARFPRPLQAPLWWLGIVLMAAGMALRWWSIRTLAVHFTVDVAIGPGHELVRGGPYRWLRHPSYTGLLATFLGYALCLGNWLSLAAMLPVGLALLWRIQVEERVLAAAFPDGYRAYASATKRLIPYVW</sequence>
<feature type="transmembrane region" description="Helical" evidence="5">
    <location>
        <begin position="69"/>
        <end position="87"/>
    </location>
</feature>
<keyword evidence="6" id="KW-0808">Transferase</keyword>
<evidence type="ECO:0000256" key="3">
    <source>
        <dbReference type="ARBA" id="ARBA00022989"/>
    </source>
</evidence>
<dbReference type="Pfam" id="PF04191">
    <property type="entry name" value="PEMT"/>
    <property type="match status" value="1"/>
</dbReference>
<dbReference type="GO" id="GO:0032259">
    <property type="term" value="P:methylation"/>
    <property type="evidence" value="ECO:0007669"/>
    <property type="project" value="UniProtKB-KW"/>
</dbReference>
<comment type="caution">
    <text evidence="6">The sequence shown here is derived from an EMBL/GenBank/DDBJ whole genome shotgun (WGS) entry which is preliminary data.</text>
</comment>
<dbReference type="InterPro" id="IPR007318">
    <property type="entry name" value="Phopholipid_MeTrfase"/>
</dbReference>
<evidence type="ECO:0000256" key="5">
    <source>
        <dbReference type="SAM" id="Phobius"/>
    </source>
</evidence>
<keyword evidence="4 5" id="KW-0472">Membrane</keyword>
<evidence type="ECO:0000256" key="1">
    <source>
        <dbReference type="ARBA" id="ARBA00004127"/>
    </source>
</evidence>
<dbReference type="RefSeq" id="WP_386709660.1">
    <property type="nucleotide sequence ID" value="NZ_JBHRYF010000008.1"/>
</dbReference>
<proteinExistence type="predicted"/>
<keyword evidence="7" id="KW-1185">Reference proteome</keyword>
<protein>
    <submittedName>
        <fullName evidence="6">Methyltransferase family protein</fullName>
        <ecNumber evidence="6">2.1.1.100</ecNumber>
        <ecNumber evidence="6">2.1.1.334</ecNumber>
    </submittedName>
</protein>
<comment type="subcellular location">
    <subcellularLocation>
        <location evidence="1">Endomembrane system</location>
        <topology evidence="1">Multi-pass membrane protein</topology>
    </subcellularLocation>
</comment>
<dbReference type="InterPro" id="IPR052527">
    <property type="entry name" value="Metal_cation-efflux_comp"/>
</dbReference>
<keyword evidence="2 5" id="KW-0812">Transmembrane</keyword>
<dbReference type="PANTHER" id="PTHR43847:SF1">
    <property type="entry name" value="BLL3993 PROTEIN"/>
    <property type="match status" value="1"/>
</dbReference>
<evidence type="ECO:0000256" key="2">
    <source>
        <dbReference type="ARBA" id="ARBA00022692"/>
    </source>
</evidence>
<dbReference type="EC" id="2.1.1.334" evidence="6"/>
<evidence type="ECO:0000313" key="7">
    <source>
        <dbReference type="Proteomes" id="UP001595724"/>
    </source>
</evidence>
<dbReference type="Proteomes" id="UP001595724">
    <property type="component" value="Unassembled WGS sequence"/>
</dbReference>
<dbReference type="EC" id="2.1.1.100" evidence="6"/>
<evidence type="ECO:0000256" key="4">
    <source>
        <dbReference type="ARBA" id="ARBA00023136"/>
    </source>
</evidence>
<evidence type="ECO:0000313" key="6">
    <source>
        <dbReference type="EMBL" id="MFC3660359.1"/>
    </source>
</evidence>
<dbReference type="EMBL" id="JBHRYF010000008">
    <property type="protein sequence ID" value="MFC3660359.1"/>
    <property type="molecule type" value="Genomic_DNA"/>
</dbReference>
<gene>
    <name evidence="6" type="ORF">ACFOM9_09810</name>
</gene>
<dbReference type="PANTHER" id="PTHR43847">
    <property type="entry name" value="BLL3993 PROTEIN"/>
    <property type="match status" value="1"/>
</dbReference>
<keyword evidence="6" id="KW-0489">Methyltransferase</keyword>
<dbReference type="Gene3D" id="1.20.120.1630">
    <property type="match status" value="1"/>
</dbReference>
<accession>A0ABV7UUM1</accession>